<sequence>MIEPRRRLLLAAALTTALAVALVWTVAFDGYRRDPGGLSWRYALCWALFAGAAWAVRRAPVRRAVALILAGSAVLAVTGLVAPPRTSTDAYRYAWDGRVQASGTSPYDYVPAAPQLAPLRDAWLFPTGAACTGPDRARLASPGATPHCTLLNRPTVHTIYPPLAESYFFGVHLLSPDGARLKPLQVGGAVLSVAVTGALLLVLRRRGDPRTAAYWAWCPAVPVEAVNNAHVDVLGVLFTVAGLGVVAVRRARGGALLGAAVAAKLVPAVVLPGALSGVRRPRDAVAVLLPAAAVLALCYLPYLLASHDSVLGYLSGYLNEEGYRDASAGSRYALLRLLLPDAWALPVLVVVLLAVCGGVLWRGCPERPWRGALLVTGAAFLLLTPGYSWYALLLVALVALDGRWEWLAVAAAGTVAYVTARAFPAHGAVATTAYALAAAAVGVGWLVRRRAAAGSPRRPGRSWGAGHASRTAACPAVRVRGDRARTARPPR</sequence>
<keyword evidence="5 9" id="KW-1133">Transmembrane helix</keyword>
<evidence type="ECO:0000256" key="2">
    <source>
        <dbReference type="ARBA" id="ARBA00022475"/>
    </source>
</evidence>
<feature type="transmembrane region" description="Helical" evidence="9">
    <location>
        <begin position="342"/>
        <end position="361"/>
    </location>
</feature>
<feature type="transmembrane region" description="Helical" evidence="9">
    <location>
        <begin position="373"/>
        <end position="400"/>
    </location>
</feature>
<feature type="region of interest" description="Disordered" evidence="8">
    <location>
        <begin position="454"/>
        <end position="473"/>
    </location>
</feature>
<dbReference type="RefSeq" id="WP_344579468.1">
    <property type="nucleotide sequence ID" value="NZ_BAAARK010000016.1"/>
</dbReference>
<comment type="similarity">
    <text evidence="7">Belongs to the glycosyltransferase 87 family.</text>
</comment>
<evidence type="ECO:0000256" key="5">
    <source>
        <dbReference type="ARBA" id="ARBA00022989"/>
    </source>
</evidence>
<proteinExistence type="inferred from homology"/>
<reference evidence="11" key="1">
    <citation type="journal article" date="2019" name="Int. J. Syst. Evol. Microbiol.">
        <title>The Global Catalogue of Microorganisms (GCM) 10K type strain sequencing project: providing services to taxonomists for standard genome sequencing and annotation.</title>
        <authorList>
            <consortium name="The Broad Institute Genomics Platform"/>
            <consortium name="The Broad Institute Genome Sequencing Center for Infectious Disease"/>
            <person name="Wu L."/>
            <person name="Ma J."/>
        </authorList>
    </citation>
    <scope>NUCLEOTIDE SEQUENCE [LARGE SCALE GENOMIC DNA]</scope>
    <source>
        <strain evidence="11">JCM 16374</strain>
    </source>
</reference>
<evidence type="ECO:0000256" key="4">
    <source>
        <dbReference type="ARBA" id="ARBA00022692"/>
    </source>
</evidence>
<feature type="transmembrane region" description="Helical" evidence="9">
    <location>
        <begin position="64"/>
        <end position="82"/>
    </location>
</feature>
<evidence type="ECO:0008006" key="12">
    <source>
        <dbReference type="Google" id="ProtNLM"/>
    </source>
</evidence>
<keyword evidence="6 9" id="KW-0472">Membrane</keyword>
<name>A0ABP6ESG8_9ACTN</name>
<evidence type="ECO:0000313" key="11">
    <source>
        <dbReference type="Proteomes" id="UP001500994"/>
    </source>
</evidence>
<evidence type="ECO:0000256" key="1">
    <source>
        <dbReference type="ARBA" id="ARBA00004651"/>
    </source>
</evidence>
<dbReference type="Proteomes" id="UP001500994">
    <property type="component" value="Unassembled WGS sequence"/>
</dbReference>
<evidence type="ECO:0000256" key="9">
    <source>
        <dbReference type="SAM" id="Phobius"/>
    </source>
</evidence>
<evidence type="ECO:0000313" key="10">
    <source>
        <dbReference type="EMBL" id="GAA2672203.1"/>
    </source>
</evidence>
<dbReference type="EMBL" id="BAAARK010000016">
    <property type="protein sequence ID" value="GAA2672203.1"/>
    <property type="molecule type" value="Genomic_DNA"/>
</dbReference>
<evidence type="ECO:0000256" key="7">
    <source>
        <dbReference type="ARBA" id="ARBA00024033"/>
    </source>
</evidence>
<dbReference type="InterPro" id="IPR018584">
    <property type="entry name" value="GT87"/>
</dbReference>
<keyword evidence="2" id="KW-1003">Cell membrane</keyword>
<feature type="transmembrane region" description="Helical" evidence="9">
    <location>
        <begin position="229"/>
        <end position="248"/>
    </location>
</feature>
<feature type="transmembrane region" description="Helical" evidence="9">
    <location>
        <begin position="427"/>
        <end position="447"/>
    </location>
</feature>
<feature type="transmembrane region" description="Helical" evidence="9">
    <location>
        <begin position="287"/>
        <end position="305"/>
    </location>
</feature>
<keyword evidence="4 9" id="KW-0812">Transmembrane</keyword>
<keyword evidence="3" id="KW-0808">Transferase</keyword>
<feature type="transmembrane region" description="Helical" evidence="9">
    <location>
        <begin position="254"/>
        <end position="275"/>
    </location>
</feature>
<keyword evidence="11" id="KW-1185">Reference proteome</keyword>
<comment type="caution">
    <text evidence="10">The sequence shown here is derived from an EMBL/GenBank/DDBJ whole genome shotgun (WGS) entry which is preliminary data.</text>
</comment>
<gene>
    <name evidence="10" type="ORF">GCM10009864_48330</name>
</gene>
<accession>A0ABP6ESG8</accession>
<evidence type="ECO:0000256" key="8">
    <source>
        <dbReference type="SAM" id="MobiDB-lite"/>
    </source>
</evidence>
<protein>
    <recommendedName>
        <fullName evidence="12">DUF2029 domain-containing protein</fullName>
    </recommendedName>
</protein>
<organism evidence="10 11">
    <name type="scientific">Streptomyces lunalinharesii</name>
    <dbReference type="NCBI Taxonomy" id="333384"/>
    <lineage>
        <taxon>Bacteria</taxon>
        <taxon>Bacillati</taxon>
        <taxon>Actinomycetota</taxon>
        <taxon>Actinomycetes</taxon>
        <taxon>Kitasatosporales</taxon>
        <taxon>Streptomycetaceae</taxon>
        <taxon>Streptomyces</taxon>
    </lineage>
</organism>
<feature type="transmembrane region" description="Helical" evidence="9">
    <location>
        <begin position="184"/>
        <end position="203"/>
    </location>
</feature>
<dbReference type="Pfam" id="PF09594">
    <property type="entry name" value="GT87"/>
    <property type="match status" value="1"/>
</dbReference>
<evidence type="ECO:0000256" key="3">
    <source>
        <dbReference type="ARBA" id="ARBA00022679"/>
    </source>
</evidence>
<feature type="transmembrane region" description="Helical" evidence="9">
    <location>
        <begin position="38"/>
        <end position="57"/>
    </location>
</feature>
<comment type="subcellular location">
    <subcellularLocation>
        <location evidence="1">Cell membrane</location>
        <topology evidence="1">Multi-pass membrane protein</topology>
    </subcellularLocation>
</comment>
<evidence type="ECO:0000256" key="6">
    <source>
        <dbReference type="ARBA" id="ARBA00023136"/>
    </source>
</evidence>